<dbReference type="EMBL" id="GGEC01054771">
    <property type="protein sequence ID" value="MBX35255.1"/>
    <property type="molecule type" value="Transcribed_RNA"/>
</dbReference>
<name>A0A2P2MYG1_RHIMU</name>
<organism evidence="1">
    <name type="scientific">Rhizophora mucronata</name>
    <name type="common">Asiatic mangrove</name>
    <dbReference type="NCBI Taxonomy" id="61149"/>
    <lineage>
        <taxon>Eukaryota</taxon>
        <taxon>Viridiplantae</taxon>
        <taxon>Streptophyta</taxon>
        <taxon>Embryophyta</taxon>
        <taxon>Tracheophyta</taxon>
        <taxon>Spermatophyta</taxon>
        <taxon>Magnoliopsida</taxon>
        <taxon>eudicotyledons</taxon>
        <taxon>Gunneridae</taxon>
        <taxon>Pentapetalae</taxon>
        <taxon>rosids</taxon>
        <taxon>fabids</taxon>
        <taxon>Malpighiales</taxon>
        <taxon>Rhizophoraceae</taxon>
        <taxon>Rhizophora</taxon>
    </lineage>
</organism>
<protein>
    <submittedName>
        <fullName evidence="1">Uncharacterized protein</fullName>
    </submittedName>
</protein>
<proteinExistence type="predicted"/>
<accession>A0A2P2MYG1</accession>
<evidence type="ECO:0000313" key="1">
    <source>
        <dbReference type="EMBL" id="MBX35255.1"/>
    </source>
</evidence>
<dbReference type="AlphaFoldDB" id="A0A2P2MYG1"/>
<sequence length="51" mass="5936">MRKVLELPPNLGLLGREKGKNLVMEQPTNLPHPFFLRLPRTPRRSRAAILY</sequence>
<reference evidence="1" key="1">
    <citation type="submission" date="2018-02" db="EMBL/GenBank/DDBJ databases">
        <title>Rhizophora mucronata_Transcriptome.</title>
        <authorList>
            <person name="Meera S.P."/>
            <person name="Sreeshan A."/>
            <person name="Augustine A."/>
        </authorList>
    </citation>
    <scope>NUCLEOTIDE SEQUENCE</scope>
    <source>
        <tissue evidence="1">Leaf</tissue>
    </source>
</reference>